<gene>
    <name evidence="2" type="ORF">F2Q65_19310</name>
</gene>
<keyword evidence="3" id="KW-1185">Reference proteome</keyword>
<proteinExistence type="predicted"/>
<feature type="domain" description="DUF4351" evidence="1">
    <location>
        <begin position="10"/>
        <end position="40"/>
    </location>
</feature>
<evidence type="ECO:0000259" key="1">
    <source>
        <dbReference type="Pfam" id="PF14261"/>
    </source>
</evidence>
<dbReference type="EMBL" id="VWXX01000087">
    <property type="protein sequence ID" value="KAA6181260.1"/>
    <property type="molecule type" value="Genomic_DNA"/>
</dbReference>
<evidence type="ECO:0000313" key="2">
    <source>
        <dbReference type="EMBL" id="KAA6181260.1"/>
    </source>
</evidence>
<accession>A0A5M8FBL6</accession>
<dbReference type="InterPro" id="IPR025587">
    <property type="entry name" value="DUF4351"/>
</dbReference>
<evidence type="ECO:0000313" key="3">
    <source>
        <dbReference type="Proteomes" id="UP000322981"/>
    </source>
</evidence>
<dbReference type="AlphaFoldDB" id="A0A5M8FBL6"/>
<reference evidence="2 3" key="1">
    <citation type="submission" date="2019-09" db="EMBL/GenBank/DDBJ databases">
        <title>Whole-genome sequence of the purple sulfur bacterium Thiohalocapsa marina DSM 19078.</title>
        <authorList>
            <person name="Kyndt J.A."/>
            <person name="Meyer T.E."/>
        </authorList>
    </citation>
    <scope>NUCLEOTIDE SEQUENCE [LARGE SCALE GENOMIC DNA]</scope>
    <source>
        <strain evidence="2 3">DSM 19078</strain>
    </source>
</reference>
<comment type="caution">
    <text evidence="2">The sequence shown here is derived from an EMBL/GenBank/DDBJ whole genome shotgun (WGS) entry which is preliminary data.</text>
</comment>
<dbReference type="RefSeq" id="WP_150095020.1">
    <property type="nucleotide sequence ID" value="NZ_VWXX01000087.1"/>
</dbReference>
<dbReference type="OrthoDB" id="515710at2"/>
<name>A0A5M8FBL6_9GAMM</name>
<protein>
    <submittedName>
        <fullName evidence="2">DUF4351 domain-containing protein</fullName>
    </submittedName>
</protein>
<dbReference type="Proteomes" id="UP000322981">
    <property type="component" value="Unassembled WGS sequence"/>
</dbReference>
<sequence>MLDENEWNAYRQRIESLLVEQIETLGEDLLDFTGPADLEARLARR</sequence>
<dbReference type="Pfam" id="PF14261">
    <property type="entry name" value="DUF4351"/>
    <property type="match status" value="1"/>
</dbReference>
<organism evidence="2 3">
    <name type="scientific">Thiohalocapsa marina</name>
    <dbReference type="NCBI Taxonomy" id="424902"/>
    <lineage>
        <taxon>Bacteria</taxon>
        <taxon>Pseudomonadati</taxon>
        <taxon>Pseudomonadota</taxon>
        <taxon>Gammaproteobacteria</taxon>
        <taxon>Chromatiales</taxon>
        <taxon>Chromatiaceae</taxon>
        <taxon>Thiohalocapsa</taxon>
    </lineage>
</organism>